<dbReference type="EMBL" id="OZ026884">
    <property type="protein sequence ID" value="CAL1239321.1"/>
    <property type="molecule type" value="Genomic_DNA"/>
</dbReference>
<keyword evidence="3 6" id="KW-0489">Methyltransferase</keyword>
<dbReference type="HAMAP" id="MF_01551">
    <property type="entry name" value="23SrRNA_methyltr_M"/>
    <property type="match status" value="1"/>
</dbReference>
<comment type="subunit">
    <text evidence="6">Monomer.</text>
</comment>
<evidence type="ECO:0000256" key="2">
    <source>
        <dbReference type="ARBA" id="ARBA00022552"/>
    </source>
</evidence>
<reference evidence="10 11" key="1">
    <citation type="submission" date="2024-04" db="EMBL/GenBank/DDBJ databases">
        <authorList>
            <person name="Cremers G."/>
        </authorList>
    </citation>
    <scope>NUCLEOTIDE SEQUENCE [LARGE SCALE GENOMIC DNA]</scope>
    <source>
        <strain evidence="10">MeCH1-AG</strain>
    </source>
</reference>
<keyword evidence="4 6" id="KW-0808">Transferase</keyword>
<dbReference type="Pfam" id="PF21239">
    <property type="entry name" value="RLMM_N"/>
    <property type="match status" value="1"/>
</dbReference>
<dbReference type="Proteomes" id="UP001497493">
    <property type="component" value="Chromosome"/>
</dbReference>
<comment type="function">
    <text evidence="6">Catalyzes the 2'-O-methylation at nucleotide C2498 in 23S rRNA.</text>
</comment>
<dbReference type="Gene3D" id="3.40.50.150">
    <property type="entry name" value="Vaccinia Virus protein VP39"/>
    <property type="match status" value="1"/>
</dbReference>
<keyword evidence="5 6" id="KW-0949">S-adenosyl-L-methionine</keyword>
<evidence type="ECO:0000256" key="3">
    <source>
        <dbReference type="ARBA" id="ARBA00022603"/>
    </source>
</evidence>
<dbReference type="Pfam" id="PF18125">
    <property type="entry name" value="RlmM_FDX"/>
    <property type="match status" value="1"/>
</dbReference>
<accession>A0ABM9NFE3</accession>
<sequence>MSACTDRLLLYCRAGFEQECAAEILERAAALGVAGQVEARPEAAFVVFVPNTAENLLPLRKRLRFASLTFARQLIFTTAPALELPVGDRISVLLNCARRLSERFSTLVLDYPDTNQGKRLSTFVRKFAPLFRQALERSTRLDDPQAPRLHLFWLSSAAAYVGLSIPGNSSPWPLGIPRLKLPRGAPSRSTLKLEEAFQTFLENPPQALRPGLTAVDLGAAPGGWTWQLVRRHIHTVAVDNGPLDPALLESGLVEHRRTDGFRYRPAKPVDWLVCDMLEQPARIAALVGDWLARGWCRHAIFNLKLPMKKRYEEVQRCRSLIEARLRPKGIRCRLAFKQLYHDRAEVTGYATLS</sequence>
<keyword evidence="1 6" id="KW-0963">Cytoplasm</keyword>
<feature type="binding site" evidence="6">
    <location>
        <position position="239"/>
    </location>
    <ligand>
        <name>S-adenosyl-L-methionine</name>
        <dbReference type="ChEBI" id="CHEBI:59789"/>
    </ligand>
</feature>
<evidence type="ECO:0000256" key="1">
    <source>
        <dbReference type="ARBA" id="ARBA00022490"/>
    </source>
</evidence>
<proteinExistence type="inferred from homology"/>
<evidence type="ECO:0000256" key="5">
    <source>
        <dbReference type="ARBA" id="ARBA00022691"/>
    </source>
</evidence>
<name>A0ABM9NFE3_9GAMM</name>
<dbReference type="EC" id="2.1.1.186" evidence="6"/>
<dbReference type="SUPFAM" id="SSF53335">
    <property type="entry name" value="S-adenosyl-L-methionine-dependent methyltransferases"/>
    <property type="match status" value="1"/>
</dbReference>
<feature type="domain" description="Ribosomal RNA methyltransferase FtsJ" evidence="7">
    <location>
        <begin position="187"/>
        <end position="277"/>
    </location>
</feature>
<evidence type="ECO:0000256" key="4">
    <source>
        <dbReference type="ARBA" id="ARBA00022679"/>
    </source>
</evidence>
<dbReference type="NCBIfam" id="NF008734">
    <property type="entry name" value="PRK11760.1"/>
    <property type="match status" value="1"/>
</dbReference>
<evidence type="ECO:0000259" key="8">
    <source>
        <dbReference type="Pfam" id="PF18125"/>
    </source>
</evidence>
<evidence type="ECO:0000256" key="6">
    <source>
        <dbReference type="HAMAP-Rule" id="MF_01551"/>
    </source>
</evidence>
<dbReference type="InterPro" id="IPR048646">
    <property type="entry name" value="RlmM_THUMP-like"/>
</dbReference>
<comment type="similarity">
    <text evidence="6">Belongs to the class I-like SAM-binding methyltransferase superfamily. RNA methyltransferase RlmE family. RlmM subfamily.</text>
</comment>
<evidence type="ECO:0000259" key="9">
    <source>
        <dbReference type="Pfam" id="PF21239"/>
    </source>
</evidence>
<dbReference type="PIRSF" id="PIRSF028774">
    <property type="entry name" value="UCP028774"/>
    <property type="match status" value="1"/>
</dbReference>
<feature type="domain" description="RlmM ferredoxin-like" evidence="8">
    <location>
        <begin position="7"/>
        <end position="75"/>
    </location>
</feature>
<keyword evidence="2 6" id="KW-0698">rRNA processing</keyword>
<feature type="binding site" evidence="6">
    <location>
        <begin position="220"/>
        <end position="223"/>
    </location>
    <ligand>
        <name>S-adenosyl-L-methionine</name>
        <dbReference type="ChEBI" id="CHEBI:59789"/>
    </ligand>
</feature>
<dbReference type="GO" id="GO:0008168">
    <property type="term" value="F:methyltransferase activity"/>
    <property type="evidence" value="ECO:0007669"/>
    <property type="project" value="UniProtKB-KW"/>
</dbReference>
<feature type="binding site" evidence="6">
    <location>
        <position position="189"/>
    </location>
    <ligand>
        <name>S-adenosyl-L-methionine</name>
        <dbReference type="ChEBI" id="CHEBI:59789"/>
    </ligand>
</feature>
<dbReference type="GO" id="GO:0032259">
    <property type="term" value="P:methylation"/>
    <property type="evidence" value="ECO:0007669"/>
    <property type="project" value="UniProtKB-KW"/>
</dbReference>
<comment type="catalytic activity">
    <reaction evidence="6">
        <text>cytidine(2498) in 23S rRNA + S-adenosyl-L-methionine = 2'-O-methylcytidine(2498) in 23S rRNA + S-adenosyl-L-homocysteine + H(+)</text>
        <dbReference type="Rhea" id="RHEA:42788"/>
        <dbReference type="Rhea" id="RHEA-COMP:10244"/>
        <dbReference type="Rhea" id="RHEA-COMP:10245"/>
        <dbReference type="ChEBI" id="CHEBI:15378"/>
        <dbReference type="ChEBI" id="CHEBI:57856"/>
        <dbReference type="ChEBI" id="CHEBI:59789"/>
        <dbReference type="ChEBI" id="CHEBI:74495"/>
        <dbReference type="ChEBI" id="CHEBI:82748"/>
        <dbReference type="EC" id="2.1.1.186"/>
    </reaction>
</comment>
<dbReference type="InterPro" id="IPR029063">
    <property type="entry name" value="SAM-dependent_MTases_sf"/>
</dbReference>
<dbReference type="RefSeq" id="WP_348758890.1">
    <property type="nucleotide sequence ID" value="NZ_OZ026884.1"/>
</dbReference>
<dbReference type="Pfam" id="PF01728">
    <property type="entry name" value="FtsJ"/>
    <property type="match status" value="1"/>
</dbReference>
<dbReference type="Gene3D" id="3.30.70.2810">
    <property type="match status" value="1"/>
</dbReference>
<keyword evidence="11" id="KW-1185">Reference proteome</keyword>
<evidence type="ECO:0000313" key="11">
    <source>
        <dbReference type="Proteomes" id="UP001497493"/>
    </source>
</evidence>
<dbReference type="InterPro" id="IPR011224">
    <property type="entry name" value="rRNA_MeTrfase_M"/>
</dbReference>
<dbReference type="PANTHER" id="PTHR37524:SF2">
    <property type="entry name" value="RIBOSOMAL RNA METHYLTRANSFERASE FTSJ DOMAIN-CONTAINING PROTEIN"/>
    <property type="match status" value="1"/>
</dbReference>
<evidence type="ECO:0000259" key="7">
    <source>
        <dbReference type="Pfam" id="PF01728"/>
    </source>
</evidence>
<protein>
    <recommendedName>
        <fullName evidence="6">Ribosomal RNA large subunit methyltransferase M</fullName>
        <ecNumber evidence="6">2.1.1.186</ecNumber>
    </recommendedName>
    <alternativeName>
        <fullName evidence="6">23S rRNA (cytidine2498-2'-O)-methyltransferase</fullName>
    </alternativeName>
    <alternativeName>
        <fullName evidence="6">23S rRNA 2'-O-ribose methyltransferase RlmM</fullName>
    </alternativeName>
</protein>
<comment type="subcellular location">
    <subcellularLocation>
        <location evidence="6">Cytoplasm</location>
    </subcellularLocation>
</comment>
<dbReference type="InterPro" id="IPR002877">
    <property type="entry name" value="RNA_MeTrfase_FtsJ_dom"/>
</dbReference>
<feature type="binding site" evidence="6">
    <location>
        <position position="259"/>
    </location>
    <ligand>
        <name>S-adenosyl-L-methionine</name>
        <dbReference type="ChEBI" id="CHEBI:59789"/>
    </ligand>
</feature>
<gene>
    <name evidence="6 10" type="primary">rlmM</name>
    <name evidence="10" type="ORF">MECH1_V1_0545</name>
</gene>
<evidence type="ECO:0000313" key="10">
    <source>
        <dbReference type="EMBL" id="CAL1239321.1"/>
    </source>
</evidence>
<dbReference type="InterPro" id="IPR040739">
    <property type="entry name" value="RlmM_FDX"/>
</dbReference>
<feature type="binding site" evidence="6">
    <location>
        <position position="275"/>
    </location>
    <ligand>
        <name>S-adenosyl-L-methionine</name>
        <dbReference type="ChEBI" id="CHEBI:59789"/>
    </ligand>
</feature>
<organism evidence="10 11">
    <name type="scientific">Candidatus Methylocalor cossyra</name>
    <dbReference type="NCBI Taxonomy" id="3108543"/>
    <lineage>
        <taxon>Bacteria</taxon>
        <taxon>Pseudomonadati</taxon>
        <taxon>Pseudomonadota</taxon>
        <taxon>Gammaproteobacteria</taxon>
        <taxon>Methylococcales</taxon>
        <taxon>Methylococcaceae</taxon>
        <taxon>Candidatus Methylocalor</taxon>
    </lineage>
</organism>
<feature type="domain" description="Ribosomal RNA large subunit methyltransferase M THUMP-like" evidence="9">
    <location>
        <begin position="88"/>
        <end position="164"/>
    </location>
</feature>
<feature type="active site" description="Proton acceptor" evidence="6">
    <location>
        <position position="304"/>
    </location>
</feature>
<dbReference type="PANTHER" id="PTHR37524">
    <property type="entry name" value="RIBOSOMAL RNA LARGE SUBUNIT METHYLTRANSFERASE M"/>
    <property type="match status" value="1"/>
</dbReference>
<dbReference type="Gene3D" id="3.30.2300.20">
    <property type="match status" value="1"/>
</dbReference>